<reference evidence="1 2" key="1">
    <citation type="submission" date="2017-10" db="EMBL/GenBank/DDBJ databases">
        <title>Genomic analysis of the genus Acetobacter.</title>
        <authorList>
            <person name="Kim K.H."/>
            <person name="Chun B.H."/>
            <person name="Son A.R."/>
            <person name="Jeon C.O."/>
        </authorList>
    </citation>
    <scope>NUCLEOTIDE SEQUENCE [LARGE SCALE GENOMIC DNA]</scope>
    <source>
        <strain evidence="1 2">LHT 2458</strain>
    </source>
</reference>
<sequence>MAQEVNLADGPARGVIILISSPSNKIVASATDFDQSSYGGFVLGHAQEIRCKKKVAKSLVEANCSFELRDAISPSVANDILKDCLNSGWKMTIIKVGQVGHLEDD</sequence>
<dbReference type="Proteomes" id="UP000228751">
    <property type="component" value="Unassembled WGS sequence"/>
</dbReference>
<gene>
    <name evidence="1" type="ORF">CSR02_14380</name>
</gene>
<name>A0A2G4R8K0_9PROT</name>
<organism evidence="1 2">
    <name type="scientific">Acetobacter pomorum</name>
    <dbReference type="NCBI Taxonomy" id="65959"/>
    <lineage>
        <taxon>Bacteria</taxon>
        <taxon>Pseudomonadati</taxon>
        <taxon>Pseudomonadota</taxon>
        <taxon>Alphaproteobacteria</taxon>
        <taxon>Acetobacterales</taxon>
        <taxon>Acetobacteraceae</taxon>
        <taxon>Acetobacter</taxon>
    </lineage>
</organism>
<keyword evidence="2" id="KW-1185">Reference proteome</keyword>
<comment type="caution">
    <text evidence="1">The sequence shown here is derived from an EMBL/GenBank/DDBJ whole genome shotgun (WGS) entry which is preliminary data.</text>
</comment>
<dbReference type="AlphaFoldDB" id="A0A2G4R8K0"/>
<evidence type="ECO:0000313" key="2">
    <source>
        <dbReference type="Proteomes" id="UP000228751"/>
    </source>
</evidence>
<accession>A0A2G4R8K0</accession>
<dbReference type="EMBL" id="PEBQ01000181">
    <property type="protein sequence ID" value="PHY92896.1"/>
    <property type="molecule type" value="Genomic_DNA"/>
</dbReference>
<protein>
    <submittedName>
        <fullName evidence="1">Uncharacterized protein</fullName>
    </submittedName>
</protein>
<proteinExistence type="predicted"/>
<dbReference type="RefSeq" id="WP_099542128.1">
    <property type="nucleotide sequence ID" value="NZ_PEBQ01000181.1"/>
</dbReference>
<evidence type="ECO:0000313" key="1">
    <source>
        <dbReference type="EMBL" id="PHY92896.1"/>
    </source>
</evidence>